<evidence type="ECO:0000259" key="6">
    <source>
        <dbReference type="PROSITE" id="PS50089"/>
    </source>
</evidence>
<keyword evidence="3" id="KW-0862">Zinc</keyword>
<organism evidence="7">
    <name type="scientific">Hydra vulgaris</name>
    <name type="common">Hydra</name>
    <name type="synonym">Hydra attenuata</name>
    <dbReference type="NCBI Taxonomy" id="6087"/>
    <lineage>
        <taxon>Eukaryota</taxon>
        <taxon>Metazoa</taxon>
        <taxon>Cnidaria</taxon>
        <taxon>Hydrozoa</taxon>
        <taxon>Hydroidolina</taxon>
        <taxon>Anthoathecata</taxon>
        <taxon>Aplanulata</taxon>
        <taxon>Hydridae</taxon>
        <taxon>Hydra</taxon>
    </lineage>
</organism>
<evidence type="ECO:0000256" key="5">
    <source>
        <dbReference type="SAM" id="MobiDB-lite"/>
    </source>
</evidence>
<protein>
    <submittedName>
        <fullName evidence="7">Baculoviral IAP repeat-containing protein 4</fullName>
    </submittedName>
</protein>
<dbReference type="PROSITE" id="PS50089">
    <property type="entry name" value="ZF_RING_2"/>
    <property type="match status" value="1"/>
</dbReference>
<evidence type="ECO:0000256" key="2">
    <source>
        <dbReference type="ARBA" id="ARBA00022771"/>
    </source>
</evidence>
<dbReference type="GO" id="GO:0008270">
    <property type="term" value="F:zinc ion binding"/>
    <property type="evidence" value="ECO:0007669"/>
    <property type="project" value="UniProtKB-KW"/>
</dbReference>
<evidence type="ECO:0000256" key="1">
    <source>
        <dbReference type="ARBA" id="ARBA00006672"/>
    </source>
</evidence>
<dbReference type="CDD" id="cd00022">
    <property type="entry name" value="BIR"/>
    <property type="match status" value="2"/>
</dbReference>
<dbReference type="Gene3D" id="1.10.1170.10">
    <property type="entry name" value="Inhibitor Of Apoptosis Protein (2mihbC-IAP-1), Chain A"/>
    <property type="match status" value="3"/>
</dbReference>
<comment type="similarity">
    <text evidence="1">Belongs to the IAP family.</text>
</comment>
<reference evidence="7" key="1">
    <citation type="journal article" date="2013" name="Genome Biol. Evol.">
        <title>Punctuated emergences of genetic and phenotypic innovations in eumetazoan, bilaterian, euteleostome, and hominidae ancestors.</title>
        <authorList>
            <person name="Wenger Y."/>
            <person name="Galliot B."/>
        </authorList>
    </citation>
    <scope>NUCLEOTIDE SEQUENCE</scope>
    <source>
        <tissue evidence="7">Whole animals</tissue>
    </source>
</reference>
<sequence length="496" mass="56308">MEKLTSDLSPIDYSIYLHRLNTYAINMWPKSAPEFVKYLAEAGFVFTGKNDLVYCFECKIELSGWLEDHNPIQRHKDVNSNCPFIIQQSKKKLVNDDKNDDKLYNPNMKSEDKRYQSFGMCPPEKHWPSPEKLAKSGMYYDYSKKMMVCFCCGFMVDSWESAEQDPYVKHKRAESSCSFIKRVQNKDNFVEEKTTISNPNLIERFPSYKTEWTKPAILIDYSNEHTRLQTFFSYPRNSPVSADSLVKAGFYYLGRNDEVMCYKCSVSLKDFEIGDTAWGEHRRHSPACPLVKNYLNSNNSKNTYSGTSSFSNRVVGSVKECNESPIQNANFLRNLSADSSLSNFSSFESENLLNTGRKAYSESDLKSIQNLSHSIDLSCVICMDNNKEMIFLPCAHLIACSSCAKGQAFCPMCSSGEVFTPDSHGFQNTGLFPLDIDKIDKSKLQISNTFETLRSKPEPSSSQQPESMIVPSPNLAPGTTLPQNLHQQHLASAYVT</sequence>
<dbReference type="Pfam" id="PF00653">
    <property type="entry name" value="BIR"/>
    <property type="match status" value="3"/>
</dbReference>
<dbReference type="InterPro" id="IPR001370">
    <property type="entry name" value="BIR_rpt"/>
</dbReference>
<dbReference type="Pfam" id="PF13920">
    <property type="entry name" value="zf-C3HC4_3"/>
    <property type="match status" value="1"/>
</dbReference>
<keyword evidence="2 4" id="KW-0863">Zinc-finger</keyword>
<dbReference type="SMART" id="SM00184">
    <property type="entry name" value="RING"/>
    <property type="match status" value="1"/>
</dbReference>
<proteinExistence type="evidence at transcript level"/>
<dbReference type="SUPFAM" id="SSF57924">
    <property type="entry name" value="Inhibitor of apoptosis (IAP) repeat"/>
    <property type="match status" value="3"/>
</dbReference>
<gene>
    <name evidence="7" type="primary">XIAP</name>
</gene>
<evidence type="ECO:0000256" key="3">
    <source>
        <dbReference type="ARBA" id="ARBA00022833"/>
    </source>
</evidence>
<dbReference type="InterPro" id="IPR013083">
    <property type="entry name" value="Znf_RING/FYVE/PHD"/>
</dbReference>
<name>T2MEB3_HYDVU</name>
<dbReference type="SMART" id="SM00238">
    <property type="entry name" value="BIR"/>
    <property type="match status" value="3"/>
</dbReference>
<dbReference type="EMBL" id="HAAD01004204">
    <property type="protein sequence ID" value="CDG70436.1"/>
    <property type="molecule type" value="mRNA"/>
</dbReference>
<accession>T2MEB3</accession>
<keyword evidence="2 4" id="KW-0479">Metal-binding</keyword>
<dbReference type="PANTHER" id="PTHR10044:SF139">
    <property type="entry name" value="DEATH-ASSOCIATED INHIBITOR OF APOPTOSIS 2"/>
    <property type="match status" value="1"/>
</dbReference>
<evidence type="ECO:0000256" key="4">
    <source>
        <dbReference type="PROSITE-ProRule" id="PRU00175"/>
    </source>
</evidence>
<dbReference type="Gene3D" id="3.30.40.10">
    <property type="entry name" value="Zinc/RING finger domain, C3HC4 (zinc finger)"/>
    <property type="match status" value="1"/>
</dbReference>
<dbReference type="PROSITE" id="PS50143">
    <property type="entry name" value="BIR_REPEAT_2"/>
    <property type="match status" value="3"/>
</dbReference>
<dbReference type="OrthoDB" id="4034597at2759"/>
<feature type="compositionally biased region" description="Low complexity" evidence="5">
    <location>
        <begin position="458"/>
        <end position="467"/>
    </location>
</feature>
<dbReference type="InterPro" id="IPR001841">
    <property type="entry name" value="Znf_RING"/>
</dbReference>
<dbReference type="PANTHER" id="PTHR10044">
    <property type="entry name" value="INHIBITOR OF APOPTOSIS"/>
    <property type="match status" value="1"/>
</dbReference>
<evidence type="ECO:0000313" key="7">
    <source>
        <dbReference type="EMBL" id="CDG70436.1"/>
    </source>
</evidence>
<feature type="domain" description="RING-type" evidence="6">
    <location>
        <begin position="379"/>
        <end position="414"/>
    </location>
</feature>
<dbReference type="AlphaFoldDB" id="T2MEB3"/>
<dbReference type="InterPro" id="IPR050784">
    <property type="entry name" value="IAP"/>
</dbReference>
<feature type="region of interest" description="Disordered" evidence="5">
    <location>
        <begin position="452"/>
        <end position="476"/>
    </location>
</feature>